<accession>A0A4R3Y087</accession>
<dbReference type="InterPro" id="IPR048213">
    <property type="entry name" value="EDSA_1-like"/>
</dbReference>
<feature type="transmembrane region" description="Helical" evidence="1">
    <location>
        <begin position="251"/>
        <end position="276"/>
    </location>
</feature>
<gene>
    <name evidence="3" type="ORF">EDC63_11528</name>
</gene>
<evidence type="ECO:0000313" key="4">
    <source>
        <dbReference type="Proteomes" id="UP000295367"/>
    </source>
</evidence>
<dbReference type="Proteomes" id="UP000295367">
    <property type="component" value="Unassembled WGS sequence"/>
</dbReference>
<proteinExistence type="predicted"/>
<feature type="chain" id="PRO_5020903011" evidence="2">
    <location>
        <begin position="31"/>
        <end position="281"/>
    </location>
</feature>
<dbReference type="AlphaFoldDB" id="A0A4R3Y087"/>
<evidence type="ECO:0000256" key="2">
    <source>
        <dbReference type="SAM" id="SignalP"/>
    </source>
</evidence>
<evidence type="ECO:0000313" key="3">
    <source>
        <dbReference type="EMBL" id="TCV83403.1"/>
    </source>
</evidence>
<keyword evidence="1" id="KW-0472">Membrane</keyword>
<protein>
    <submittedName>
        <fullName evidence="3">Putative secreted protein</fullName>
    </submittedName>
</protein>
<sequence>MENIKFLSKRRLALVSMLAAYVGLSANAQASAYAVSTNTISNFGMTFSPTSSFSAFTFSSDAATLGSTGNGNAATMNAPAVCIGCSYSDSYFSHGMSATEYSYGDARITNANVLLGSGGASTIGESSINNGTGSGYGNNTMVGFFSISAPTSIGINFDATPFLLTQLAAGGLASTANISTTVTIRDSNNVTVFSWAPNGKLDGSETADTYDLNWGIGQGGSFTGSAGHFSNSVTLNNSGFYTLNIAMNNSVFVSAVPVPAALWLMGSGLVGLVGFARRRAI</sequence>
<keyword evidence="4" id="KW-1185">Reference proteome</keyword>
<evidence type="ECO:0000256" key="1">
    <source>
        <dbReference type="SAM" id="Phobius"/>
    </source>
</evidence>
<feature type="signal peptide" evidence="2">
    <location>
        <begin position="1"/>
        <end position="30"/>
    </location>
</feature>
<keyword evidence="1" id="KW-0812">Transmembrane</keyword>
<organism evidence="3 4">
    <name type="scientific">Sulfurirhabdus autotrophica</name>
    <dbReference type="NCBI Taxonomy" id="1706046"/>
    <lineage>
        <taxon>Bacteria</taxon>
        <taxon>Pseudomonadati</taxon>
        <taxon>Pseudomonadota</taxon>
        <taxon>Betaproteobacteria</taxon>
        <taxon>Nitrosomonadales</taxon>
        <taxon>Sulfuricellaceae</taxon>
        <taxon>Sulfurirhabdus</taxon>
    </lineage>
</organism>
<dbReference type="EMBL" id="SMCO01000015">
    <property type="protein sequence ID" value="TCV83403.1"/>
    <property type="molecule type" value="Genomic_DNA"/>
</dbReference>
<comment type="caution">
    <text evidence="3">The sequence shown here is derived from an EMBL/GenBank/DDBJ whole genome shotgun (WGS) entry which is preliminary data.</text>
</comment>
<name>A0A4R3Y087_9PROT</name>
<keyword evidence="2" id="KW-0732">Signal</keyword>
<dbReference type="OrthoDB" id="8570116at2"/>
<dbReference type="NCBIfam" id="NF041538">
    <property type="entry name" value="PEP_EDSA_1"/>
    <property type="match status" value="1"/>
</dbReference>
<reference evidence="3 4" key="1">
    <citation type="submission" date="2019-03" db="EMBL/GenBank/DDBJ databases">
        <title>Genomic Encyclopedia of Type Strains, Phase IV (KMG-IV): sequencing the most valuable type-strain genomes for metagenomic binning, comparative biology and taxonomic classification.</title>
        <authorList>
            <person name="Goeker M."/>
        </authorList>
    </citation>
    <scope>NUCLEOTIDE SEQUENCE [LARGE SCALE GENOMIC DNA]</scope>
    <source>
        <strain evidence="3 4">DSM 100309</strain>
    </source>
</reference>
<dbReference type="RefSeq" id="WP_132920942.1">
    <property type="nucleotide sequence ID" value="NZ_SMCO01000015.1"/>
</dbReference>
<keyword evidence="1" id="KW-1133">Transmembrane helix</keyword>